<protein>
    <submittedName>
        <fullName evidence="2">Uncharacterized protein</fullName>
    </submittedName>
</protein>
<dbReference type="AlphaFoldDB" id="A0A4E0RZR9"/>
<comment type="caution">
    <text evidence="2">The sequence shown here is derived from an EMBL/GenBank/DDBJ whole genome shotgun (WGS) entry which is preliminary data.</text>
</comment>
<name>A0A4E0RZR9_FASHE</name>
<feature type="compositionally biased region" description="Basic and acidic residues" evidence="1">
    <location>
        <begin position="753"/>
        <end position="764"/>
    </location>
</feature>
<evidence type="ECO:0000256" key="1">
    <source>
        <dbReference type="SAM" id="MobiDB-lite"/>
    </source>
</evidence>
<proteinExistence type="predicted"/>
<reference evidence="2" key="1">
    <citation type="submission" date="2019-03" db="EMBL/GenBank/DDBJ databases">
        <title>Improved annotation for the trematode Fasciola hepatica.</title>
        <authorList>
            <person name="Choi Y.-J."/>
            <person name="Martin J."/>
            <person name="Mitreva M."/>
        </authorList>
    </citation>
    <scope>NUCLEOTIDE SEQUENCE [LARGE SCALE GENOMIC DNA]</scope>
</reference>
<feature type="region of interest" description="Disordered" evidence="1">
    <location>
        <begin position="922"/>
        <end position="941"/>
    </location>
</feature>
<keyword evidence="3" id="KW-1185">Reference proteome</keyword>
<feature type="compositionally biased region" description="Basic and acidic residues" evidence="1">
    <location>
        <begin position="717"/>
        <end position="726"/>
    </location>
</feature>
<organism evidence="2 3">
    <name type="scientific">Fasciola hepatica</name>
    <name type="common">Liver fluke</name>
    <dbReference type="NCBI Taxonomy" id="6192"/>
    <lineage>
        <taxon>Eukaryota</taxon>
        <taxon>Metazoa</taxon>
        <taxon>Spiralia</taxon>
        <taxon>Lophotrochozoa</taxon>
        <taxon>Platyhelminthes</taxon>
        <taxon>Trematoda</taxon>
        <taxon>Digenea</taxon>
        <taxon>Plagiorchiida</taxon>
        <taxon>Echinostomata</taxon>
        <taxon>Echinostomatoidea</taxon>
        <taxon>Fasciolidae</taxon>
        <taxon>Fasciola</taxon>
    </lineage>
</organism>
<accession>A0A4E0RZR9</accession>
<dbReference type="Proteomes" id="UP000230066">
    <property type="component" value="Unassembled WGS sequence"/>
</dbReference>
<feature type="compositionally biased region" description="Polar residues" evidence="1">
    <location>
        <begin position="728"/>
        <end position="749"/>
    </location>
</feature>
<gene>
    <name evidence="2" type="ORF">D915_004234</name>
</gene>
<evidence type="ECO:0000313" key="2">
    <source>
        <dbReference type="EMBL" id="THD24952.1"/>
    </source>
</evidence>
<feature type="region of interest" description="Disordered" evidence="1">
    <location>
        <begin position="717"/>
        <end position="788"/>
    </location>
</feature>
<sequence length="1087" mass="119333">MTKEKVINCKLQNSPPLKQTLDDNVVKFPDALPIQINASARDNAQNNQPASTKQTGIYITKHINIIGAPSSKVQVNSWTSVVTDDEHLSANHEIPITGNSKPPKIGFTTTQASAVFVGQTDERIPTPIESVEFFPKPISQERRAREKQIISQPVYESIPNSYEKVRRLAGDQQTEQAQSINVLEGQAMGPLRQSSKEAYLGERMLNQDRDVVNTTSTDHLPDGVFQKLMTDFSGEPSQTPVQPNNPSTPNRYITSNLGRISDPSSVSAASQIPLYGQHEKPADAQNGGPVALDFSQFSPSSVKDTKSEGAQVVPGLASFVIASSGGQNLSDVRQTVKMMSDAEGTSHATVPSATDQQLAVLQSMSIDQSIPQMHGSPLVSVRPTEHPMVPDQATHDQLSTRVAQSTIPPNRPDSDRNNQRFDYASNIPNMPRTDEAEVYQIPLGPPLHTGIQSQHQMVDLGQSPAVSLDLEKSEIRSPAITNLTGKSISVAEPSQGEIPLVMHHSVPGALVPDQRSNVVMLNEDVLETDRAIRTEKLSTNVDRISRTPAITMHNVVVTEPFSYTSERVAQPNNMLMETSTFDHNMGYVSQETVSKVTTVAESPEVITTVQLSPKVQFGLPEVIQINYPENFNQLHEVLCEHARLTEHISPEVSDNKSQSEAYHGPYFSALNVEPGIRSQGQPLLVDQPILPGKYQIGDSAAPMFLINEPSSSKARIAESQRSKDTLDSVVTSQPNVELSTVPLPQSPINDSDEGNKTPEVHQNLDDGTFEIDPTPVQRLPSLPKPPVLGRDHSLDQVESYEDSEYADIIPQPIGKDGPESRPIGALHDPVSIGIDRVEPIDAIGQMRLKPERTTGNPSSKATIHNGLSQEVQGPSIEFHSSHVNSVSVSDRPQIQHSCSTFSMVPESNLGEMEKMRRLKRYTEATSSKSHPVIPPTLPKANELSGTSQIRITKETVNRRVEWDWKRDIKTNDGQDDPHGREIGWASMNDAYEVHREVRLYTEGFVPPFTLGDHPQILINLDGRAGVEYNVDFGNSGNFHVGVRANGTTSNVPTAPERNTEQDDEIVKTLRNLCLPISRLFPKRSPTT</sequence>
<evidence type="ECO:0000313" key="3">
    <source>
        <dbReference type="Proteomes" id="UP000230066"/>
    </source>
</evidence>
<dbReference type="EMBL" id="JXXN02001359">
    <property type="protein sequence ID" value="THD24952.1"/>
    <property type="molecule type" value="Genomic_DNA"/>
</dbReference>